<dbReference type="STRING" id="1109443.G4U0L1"/>
<protein>
    <submittedName>
        <fullName evidence="3">Related to archipelago beta form (F-box-WD40 repeat protein)</fullName>
    </submittedName>
</protein>
<dbReference type="AlphaFoldDB" id="G4U0L1"/>
<dbReference type="eggNOG" id="KOG0266">
    <property type="taxonomic scope" value="Eukaryota"/>
</dbReference>
<dbReference type="Pfam" id="PF24883">
    <property type="entry name" value="NPHP3_N"/>
    <property type="match status" value="1"/>
</dbReference>
<feature type="non-terminal residue" evidence="3">
    <location>
        <position position="376"/>
    </location>
</feature>
<dbReference type="OrthoDB" id="2932404at2759"/>
<evidence type="ECO:0000259" key="2">
    <source>
        <dbReference type="Pfam" id="PF24883"/>
    </source>
</evidence>
<dbReference type="InParanoid" id="G4U0L1"/>
<dbReference type="HOGENOM" id="CLU_000288_6_5_1"/>
<dbReference type="InterPro" id="IPR056884">
    <property type="entry name" value="NPHP3-like_N"/>
</dbReference>
<name>G4U0L1_SERID</name>
<dbReference type="EMBL" id="CAFZ01001273">
    <property type="protein sequence ID" value="CCA77104.1"/>
    <property type="molecule type" value="Genomic_DNA"/>
</dbReference>
<accession>G4U0L1</accession>
<evidence type="ECO:0000256" key="1">
    <source>
        <dbReference type="ARBA" id="ARBA00022737"/>
    </source>
</evidence>
<dbReference type="OMA" id="TPDYHEL"/>
<comment type="caution">
    <text evidence="3">The sequence shown here is derived from an EMBL/GenBank/DDBJ whole genome shotgun (WGS) entry which is preliminary data.</text>
</comment>
<evidence type="ECO:0000313" key="4">
    <source>
        <dbReference type="Proteomes" id="UP000007148"/>
    </source>
</evidence>
<proteinExistence type="predicted"/>
<organism evidence="3 4">
    <name type="scientific">Serendipita indica (strain DSM 11827)</name>
    <name type="common">Root endophyte fungus</name>
    <name type="synonym">Piriformospora indica</name>
    <dbReference type="NCBI Taxonomy" id="1109443"/>
    <lineage>
        <taxon>Eukaryota</taxon>
        <taxon>Fungi</taxon>
        <taxon>Dikarya</taxon>
        <taxon>Basidiomycota</taxon>
        <taxon>Agaricomycotina</taxon>
        <taxon>Agaricomycetes</taxon>
        <taxon>Sebacinales</taxon>
        <taxon>Serendipitaceae</taxon>
        <taxon>Serendipita</taxon>
    </lineage>
</organism>
<reference evidence="3 4" key="1">
    <citation type="journal article" date="2011" name="PLoS Pathog.">
        <title>Endophytic Life Strategies Decoded by Genome and Transcriptome Analyses of the Mutualistic Root Symbiont Piriformospora indica.</title>
        <authorList>
            <person name="Zuccaro A."/>
            <person name="Lahrmann U."/>
            <person name="Guldener U."/>
            <person name="Langen G."/>
            <person name="Pfiffi S."/>
            <person name="Biedenkopf D."/>
            <person name="Wong P."/>
            <person name="Samans B."/>
            <person name="Grimm C."/>
            <person name="Basiewicz M."/>
            <person name="Murat C."/>
            <person name="Martin F."/>
            <person name="Kogel K.H."/>
        </authorList>
    </citation>
    <scope>NUCLEOTIDE SEQUENCE [LARGE SCALE GENOMIC DNA]</scope>
    <source>
        <strain evidence="3 4">DSM 11827</strain>
    </source>
</reference>
<dbReference type="InterPro" id="IPR027417">
    <property type="entry name" value="P-loop_NTPase"/>
</dbReference>
<dbReference type="Gene3D" id="3.40.50.300">
    <property type="entry name" value="P-loop containing nucleotide triphosphate hydrolases"/>
    <property type="match status" value="1"/>
</dbReference>
<gene>
    <name evidence="3" type="ORF">PIIN_11087</name>
</gene>
<dbReference type="SUPFAM" id="SSF52540">
    <property type="entry name" value="P-loop containing nucleoside triphosphate hydrolases"/>
    <property type="match status" value="1"/>
</dbReference>
<feature type="domain" description="Nephrocystin 3-like N-terminal" evidence="2">
    <location>
        <begin position="22"/>
        <end position="183"/>
    </location>
</feature>
<sequence length="376" mass="41687">MLQLPIVAFAASSVHRTCLKGTRETVLQTIWHWADDDTSEKPIFWLCDIAGSGKSTVAMSAAESWQEKGVLGGRFFFSISSNEASTTEKFCSTIARDLVHHIPELAPHVAGAVKRNLSVMRSSLDEQFKTLITDPLLCRQGRVILVVDALDECKSASQRRKLVEAVSTAVRANKNLKIFMTSRPDPVIDAVLGPLSIKSKLEDRLHDVRHSDNIGDITIYVHQSLDGILSKEKRQKLIDKSNGLFIWASTACRVLSDYTSLIPAESTYNRLVSMDQAGAIDDLYSLIFERVAFEYHAVMYQMLALLLAAFEPLTADDLDDILKHAGVEGSASALVRNLGSVLTEDGTTKQIQFRHPTLVEYLRRCSSNPTVEAHNK</sequence>
<evidence type="ECO:0000313" key="3">
    <source>
        <dbReference type="EMBL" id="CCA77104.1"/>
    </source>
</evidence>
<keyword evidence="4" id="KW-1185">Reference proteome</keyword>
<dbReference type="PANTHER" id="PTHR10039">
    <property type="entry name" value="AMELOGENIN"/>
    <property type="match status" value="1"/>
</dbReference>
<keyword evidence="1" id="KW-0677">Repeat</keyword>
<dbReference type="Proteomes" id="UP000007148">
    <property type="component" value="Unassembled WGS sequence"/>
</dbReference>